<feature type="transmembrane region" description="Helical" evidence="1">
    <location>
        <begin position="12"/>
        <end position="32"/>
    </location>
</feature>
<accession>A0AAD1H604</accession>
<evidence type="ECO:0000313" key="3">
    <source>
        <dbReference type="Proteomes" id="UP000464624"/>
    </source>
</evidence>
<proteinExistence type="predicted"/>
<organism evidence="2 3">
    <name type="scientific">Mycobacterium xenopi</name>
    <dbReference type="NCBI Taxonomy" id="1789"/>
    <lineage>
        <taxon>Bacteria</taxon>
        <taxon>Bacillati</taxon>
        <taxon>Actinomycetota</taxon>
        <taxon>Actinomycetes</taxon>
        <taxon>Mycobacteriales</taxon>
        <taxon>Mycobacteriaceae</taxon>
        <taxon>Mycobacterium</taxon>
    </lineage>
</organism>
<reference evidence="2 3" key="1">
    <citation type="submission" date="2019-12" db="EMBL/GenBank/DDBJ databases">
        <title>Complete genome sequence of Mycolicibacterium xenopi str. JCM15661T.</title>
        <authorList>
            <person name="Yoshida M."/>
            <person name="Fukano H."/>
            <person name="Asakura T."/>
            <person name="Hoshino Y."/>
        </authorList>
    </citation>
    <scope>NUCLEOTIDE SEQUENCE [LARGE SCALE GENOMIC DNA]</scope>
    <source>
        <strain evidence="2 3">JCM 15661T</strain>
    </source>
</reference>
<keyword evidence="1" id="KW-0472">Membrane</keyword>
<name>A0AAD1H604_MYCXE</name>
<dbReference type="EMBL" id="AP022314">
    <property type="protein sequence ID" value="BBU25061.1"/>
    <property type="molecule type" value="Genomic_DNA"/>
</dbReference>
<protein>
    <recommendedName>
        <fullName evidence="4">Transmembrane protein</fullName>
    </recommendedName>
</protein>
<dbReference type="KEGG" id="mxe:MYXE_48510"/>
<feature type="transmembrane region" description="Helical" evidence="1">
    <location>
        <begin position="38"/>
        <end position="59"/>
    </location>
</feature>
<dbReference type="AlphaFoldDB" id="A0AAD1H604"/>
<gene>
    <name evidence="2" type="ORF">MYXE_48510</name>
</gene>
<feature type="transmembrane region" description="Helical" evidence="1">
    <location>
        <begin position="80"/>
        <end position="100"/>
    </location>
</feature>
<sequence length="150" mass="15695">MIKGDAMTTVRVLYIAALIAISYGGARALNHYHDPGRFVSGLVIAGVGMAVLIVAALRYRRMPPEQRRPISGESSVAGTIGLVAAALLAALGGLAVWVMFTPDGGLTMLPIAALFFGLAAWGLVDARRKLRAPRQESIRAQPGRPAGSSS</sequence>
<keyword evidence="1" id="KW-0812">Transmembrane</keyword>
<keyword evidence="1" id="KW-1133">Transmembrane helix</keyword>
<evidence type="ECO:0000313" key="2">
    <source>
        <dbReference type="EMBL" id="BBU25061.1"/>
    </source>
</evidence>
<dbReference type="Proteomes" id="UP000464624">
    <property type="component" value="Chromosome"/>
</dbReference>
<feature type="transmembrane region" description="Helical" evidence="1">
    <location>
        <begin position="106"/>
        <end position="124"/>
    </location>
</feature>
<evidence type="ECO:0008006" key="4">
    <source>
        <dbReference type="Google" id="ProtNLM"/>
    </source>
</evidence>
<evidence type="ECO:0000256" key="1">
    <source>
        <dbReference type="SAM" id="Phobius"/>
    </source>
</evidence>